<comment type="caution">
    <text evidence="2">The sequence shown here is derived from an EMBL/GenBank/DDBJ whole genome shotgun (WGS) entry which is preliminary data.</text>
</comment>
<reference evidence="2 3" key="1">
    <citation type="submission" date="2015-05" db="EMBL/GenBank/DDBJ databases">
        <title>Draft Genome assembly of Streptomyces showdoensis.</title>
        <authorList>
            <person name="Thapa K.K."/>
            <person name="Metsa-Ketela M."/>
        </authorList>
    </citation>
    <scope>NUCLEOTIDE SEQUENCE [LARGE SCALE GENOMIC DNA]</scope>
    <source>
        <strain evidence="2 3">ATCC 15227</strain>
    </source>
</reference>
<gene>
    <name evidence="2" type="ORF">VO63_02510</name>
</gene>
<proteinExistence type="predicted"/>
<dbReference type="EMBL" id="LAQS01000003">
    <property type="protein sequence ID" value="KKZ75338.1"/>
    <property type="molecule type" value="Genomic_DNA"/>
</dbReference>
<name>A0A2P2GV34_STREW</name>
<evidence type="ECO:0000313" key="3">
    <source>
        <dbReference type="Proteomes" id="UP000265325"/>
    </source>
</evidence>
<protein>
    <submittedName>
        <fullName evidence="2">Uncharacterized protein</fullName>
    </submittedName>
</protein>
<evidence type="ECO:0000313" key="2">
    <source>
        <dbReference type="EMBL" id="KKZ75338.1"/>
    </source>
</evidence>
<sequence>MRPLADEWLVGRCHTRLPTSAEPRVGPAGKRVHCLASPGGTIARRANGHEVGGPITRMAPHR</sequence>
<evidence type="ECO:0000256" key="1">
    <source>
        <dbReference type="SAM" id="MobiDB-lite"/>
    </source>
</evidence>
<dbReference type="AlphaFoldDB" id="A0A2P2GV34"/>
<dbReference type="Proteomes" id="UP000265325">
    <property type="component" value="Unassembled WGS sequence"/>
</dbReference>
<organism evidence="2 3">
    <name type="scientific">Streptomyces showdoensis</name>
    <dbReference type="NCBI Taxonomy" id="68268"/>
    <lineage>
        <taxon>Bacteria</taxon>
        <taxon>Bacillati</taxon>
        <taxon>Actinomycetota</taxon>
        <taxon>Actinomycetes</taxon>
        <taxon>Kitasatosporales</taxon>
        <taxon>Streptomycetaceae</taxon>
        <taxon>Streptomyces</taxon>
    </lineage>
</organism>
<accession>A0A2P2GV34</accession>
<feature type="region of interest" description="Disordered" evidence="1">
    <location>
        <begin position="39"/>
        <end position="62"/>
    </location>
</feature>
<keyword evidence="3" id="KW-1185">Reference proteome</keyword>